<dbReference type="InterPro" id="IPR017452">
    <property type="entry name" value="GPCR_Rhodpsn_7TM"/>
</dbReference>
<dbReference type="Gene3D" id="1.20.1070.10">
    <property type="entry name" value="Rhodopsin 7-helix transmembrane proteins"/>
    <property type="match status" value="1"/>
</dbReference>
<dbReference type="GO" id="GO:0001591">
    <property type="term" value="F:dopamine neurotransmitter receptor activity, coupled via Gi/Go"/>
    <property type="evidence" value="ECO:0007669"/>
    <property type="project" value="TreeGrafter"/>
</dbReference>
<evidence type="ECO:0000256" key="3">
    <source>
        <dbReference type="ARBA" id="ARBA00022692"/>
    </source>
</evidence>
<evidence type="ECO:0000256" key="8">
    <source>
        <dbReference type="ARBA" id="ARBA00023170"/>
    </source>
</evidence>
<keyword evidence="7" id="KW-1015">Disulfide bond</keyword>
<dbReference type="Pfam" id="PF00001">
    <property type="entry name" value="7tm_1"/>
    <property type="match status" value="1"/>
</dbReference>
<feature type="region of interest" description="Disordered" evidence="10">
    <location>
        <begin position="47"/>
        <end position="114"/>
    </location>
</feature>
<feature type="region of interest" description="Disordered" evidence="10">
    <location>
        <begin position="259"/>
        <end position="307"/>
    </location>
</feature>
<evidence type="ECO:0000256" key="7">
    <source>
        <dbReference type="ARBA" id="ARBA00023157"/>
    </source>
</evidence>
<evidence type="ECO:0000259" key="12">
    <source>
        <dbReference type="PROSITE" id="PS50262"/>
    </source>
</evidence>
<organism evidence="13 14">
    <name type="scientific">Elysia marginata</name>
    <dbReference type="NCBI Taxonomy" id="1093978"/>
    <lineage>
        <taxon>Eukaryota</taxon>
        <taxon>Metazoa</taxon>
        <taxon>Spiralia</taxon>
        <taxon>Lophotrochozoa</taxon>
        <taxon>Mollusca</taxon>
        <taxon>Gastropoda</taxon>
        <taxon>Heterobranchia</taxon>
        <taxon>Euthyneura</taxon>
        <taxon>Panpulmonata</taxon>
        <taxon>Sacoglossa</taxon>
        <taxon>Placobranchoidea</taxon>
        <taxon>Plakobranchidae</taxon>
        <taxon>Elysia</taxon>
    </lineage>
</organism>
<evidence type="ECO:0000256" key="6">
    <source>
        <dbReference type="ARBA" id="ARBA00023136"/>
    </source>
</evidence>
<evidence type="ECO:0000256" key="9">
    <source>
        <dbReference type="ARBA" id="ARBA00023224"/>
    </source>
</evidence>
<evidence type="ECO:0000256" key="2">
    <source>
        <dbReference type="ARBA" id="ARBA00022475"/>
    </source>
</evidence>
<comment type="subcellular location">
    <subcellularLocation>
        <location evidence="1">Cell membrane</location>
        <topology evidence="1">Multi-pass membrane protein</topology>
    </subcellularLocation>
</comment>
<evidence type="ECO:0000313" key="13">
    <source>
        <dbReference type="EMBL" id="GFR59661.1"/>
    </source>
</evidence>
<dbReference type="PANTHER" id="PTHR24248:SF125">
    <property type="entry name" value="DOPAMINE D2-LIKE RECEPTOR"/>
    <property type="match status" value="1"/>
</dbReference>
<reference evidence="13 14" key="1">
    <citation type="journal article" date="2021" name="Elife">
        <title>Chloroplast acquisition without the gene transfer in kleptoplastic sea slugs, Plakobranchus ocellatus.</title>
        <authorList>
            <person name="Maeda T."/>
            <person name="Takahashi S."/>
            <person name="Yoshida T."/>
            <person name="Shimamura S."/>
            <person name="Takaki Y."/>
            <person name="Nagai Y."/>
            <person name="Toyoda A."/>
            <person name="Suzuki Y."/>
            <person name="Arimoto A."/>
            <person name="Ishii H."/>
            <person name="Satoh N."/>
            <person name="Nishiyama T."/>
            <person name="Hasebe M."/>
            <person name="Maruyama T."/>
            <person name="Minagawa J."/>
            <person name="Obokata J."/>
            <person name="Shigenobu S."/>
        </authorList>
    </citation>
    <scope>NUCLEOTIDE SEQUENCE [LARGE SCALE GENOMIC DNA]</scope>
</reference>
<evidence type="ECO:0000313" key="14">
    <source>
        <dbReference type="Proteomes" id="UP000762676"/>
    </source>
</evidence>
<dbReference type="PROSITE" id="PS50262">
    <property type="entry name" value="G_PROTEIN_RECEP_F1_2"/>
    <property type="match status" value="1"/>
</dbReference>
<name>A0AAV4EH78_9GAST</name>
<evidence type="ECO:0000256" key="10">
    <source>
        <dbReference type="SAM" id="MobiDB-lite"/>
    </source>
</evidence>
<feature type="compositionally biased region" description="Polar residues" evidence="10">
    <location>
        <begin position="261"/>
        <end position="288"/>
    </location>
</feature>
<feature type="compositionally biased region" description="Basic residues" evidence="10">
    <location>
        <begin position="61"/>
        <end position="71"/>
    </location>
</feature>
<keyword evidence="4 11" id="KW-1133">Transmembrane helix</keyword>
<feature type="region of interest" description="Disordered" evidence="10">
    <location>
        <begin position="645"/>
        <end position="678"/>
    </location>
</feature>
<dbReference type="AlphaFoldDB" id="A0AAV4EH78"/>
<protein>
    <submittedName>
        <fullName evidence="13">D(2) dopamine receptor</fullName>
    </submittedName>
</protein>
<keyword evidence="8 13" id="KW-0675">Receptor</keyword>
<keyword evidence="6 11" id="KW-0472">Membrane</keyword>
<evidence type="ECO:0000256" key="4">
    <source>
        <dbReference type="ARBA" id="ARBA00022989"/>
    </source>
</evidence>
<sequence>MVLRRMLRDQVVGDSETPSGDDVNTGRDVRRDLSRLVYQGVFKSADGAASGRFPGSQGSGHHLRGHSRRFWRSTQSSSVTSPPLSFPSTVGKTSSLPRGSPTSSFDSSDAGNFPPKIAEYNSRDHKMKDIGKQFQHGAILNNKEGGYDDINKVTDDGGFFMRKTFQHQKNDVVYRHATSNPKDQVWKDNRRGGNILHGAESSEYNSNLHHWNSKTDVSTGLRRRRLVGAPDFLQDRHHGTGSSNLYGYNTHRWHRRIPPSSVAQESSKSYPDISNNHGSSYPGQSVAYSTRPRPINDPASVYDAMQSGGPYGGVSGHSSTPSLSYSSLVPKSSNYTVPVSDVTPLPHAHRQHLHSLPLSSPPSLSPLPSTDSQRLYRDRAISPYSSSPLLSSSSLSSSLLSSNSSQIASSISSSPLAQPSSNNAQSQNLLKHLGLENYQLPSSSSSSSASSLSSSSLSSSSSSSFSNTFSEKLRRSGLQSLNLQIDPMSAPTADYPSSWNFTDDFFFNSTTGNDDNWLSLPFGLLDKNRTSADVGGGVIFGDELSTTSGPDGLEPVEYKYWTILLVIFPLLTVFGNILVCLSVVKEKSLKTVTNYFICSLAVADIMVAVMVMPFAVYMECFELGGEKLACTTHITLLKMLTYELGEENGEEEEEEEEKEEEEEEEEEEKEEEEEEELS</sequence>
<keyword evidence="14" id="KW-1185">Reference proteome</keyword>
<comment type="caution">
    <text evidence="13">The sequence shown here is derived from an EMBL/GenBank/DDBJ whole genome shotgun (WGS) entry which is preliminary data.</text>
</comment>
<feature type="domain" description="G-protein coupled receptors family 1 profile" evidence="12">
    <location>
        <begin position="575"/>
        <end position="617"/>
    </location>
</feature>
<dbReference type="GO" id="GO:0045202">
    <property type="term" value="C:synapse"/>
    <property type="evidence" value="ECO:0007669"/>
    <property type="project" value="GOC"/>
</dbReference>
<feature type="compositionally biased region" description="Polar residues" evidence="10">
    <location>
        <begin position="72"/>
        <end position="110"/>
    </location>
</feature>
<proteinExistence type="predicted"/>
<dbReference type="PRINTS" id="PR00237">
    <property type="entry name" value="GPCRRHODOPSN"/>
</dbReference>
<feature type="transmembrane region" description="Helical" evidence="11">
    <location>
        <begin position="596"/>
        <end position="618"/>
    </location>
</feature>
<dbReference type="SUPFAM" id="SSF81321">
    <property type="entry name" value="Family A G protein-coupled receptor-like"/>
    <property type="match status" value="1"/>
</dbReference>
<dbReference type="Proteomes" id="UP000762676">
    <property type="component" value="Unassembled WGS sequence"/>
</dbReference>
<keyword evidence="9" id="KW-0807">Transducer</keyword>
<feature type="region of interest" description="Disordered" evidence="10">
    <location>
        <begin position="348"/>
        <end position="372"/>
    </location>
</feature>
<dbReference type="GO" id="GO:0004930">
    <property type="term" value="F:G protein-coupled receptor activity"/>
    <property type="evidence" value="ECO:0007669"/>
    <property type="project" value="UniProtKB-KW"/>
</dbReference>
<dbReference type="InterPro" id="IPR000276">
    <property type="entry name" value="GPCR_Rhodpsn"/>
</dbReference>
<evidence type="ECO:0000256" key="11">
    <source>
        <dbReference type="SAM" id="Phobius"/>
    </source>
</evidence>
<keyword evidence="5" id="KW-0297">G-protein coupled receptor</keyword>
<feature type="region of interest" description="Disordered" evidence="10">
    <location>
        <begin position="1"/>
        <end position="28"/>
    </location>
</feature>
<gene>
    <name evidence="13" type="ORF">ElyMa_001801000</name>
</gene>
<dbReference type="GO" id="GO:0005886">
    <property type="term" value="C:plasma membrane"/>
    <property type="evidence" value="ECO:0007669"/>
    <property type="project" value="UniProtKB-SubCell"/>
</dbReference>
<evidence type="ECO:0000256" key="1">
    <source>
        <dbReference type="ARBA" id="ARBA00004651"/>
    </source>
</evidence>
<keyword evidence="2" id="KW-1003">Cell membrane</keyword>
<keyword evidence="3 11" id="KW-0812">Transmembrane</keyword>
<accession>A0AAV4EH78</accession>
<dbReference type="PANTHER" id="PTHR24248">
    <property type="entry name" value="ADRENERGIC RECEPTOR-RELATED G-PROTEIN COUPLED RECEPTOR"/>
    <property type="match status" value="1"/>
</dbReference>
<dbReference type="EMBL" id="BMAT01003645">
    <property type="protein sequence ID" value="GFR59661.1"/>
    <property type="molecule type" value="Genomic_DNA"/>
</dbReference>
<feature type="transmembrane region" description="Helical" evidence="11">
    <location>
        <begin position="560"/>
        <end position="584"/>
    </location>
</feature>
<evidence type="ECO:0000256" key="5">
    <source>
        <dbReference type="ARBA" id="ARBA00023040"/>
    </source>
</evidence>